<organism evidence="2 3">
    <name type="scientific">Volvox reticuliferus</name>
    <dbReference type="NCBI Taxonomy" id="1737510"/>
    <lineage>
        <taxon>Eukaryota</taxon>
        <taxon>Viridiplantae</taxon>
        <taxon>Chlorophyta</taxon>
        <taxon>core chlorophytes</taxon>
        <taxon>Chlorophyceae</taxon>
        <taxon>CS clade</taxon>
        <taxon>Chlamydomonadales</taxon>
        <taxon>Volvocaceae</taxon>
        <taxon>Volvox</taxon>
    </lineage>
</organism>
<comment type="caution">
    <text evidence="2">The sequence shown here is derived from an EMBL/GenBank/DDBJ whole genome shotgun (WGS) entry which is preliminary data.</text>
</comment>
<feature type="region of interest" description="Disordered" evidence="1">
    <location>
        <begin position="24"/>
        <end position="74"/>
    </location>
</feature>
<dbReference type="OrthoDB" id="539162at2759"/>
<dbReference type="Proteomes" id="UP000722791">
    <property type="component" value="Unassembled WGS sequence"/>
</dbReference>
<feature type="compositionally biased region" description="Basic and acidic residues" evidence="1">
    <location>
        <begin position="143"/>
        <end position="157"/>
    </location>
</feature>
<dbReference type="EMBL" id="BNCQ01000010">
    <property type="protein sequence ID" value="GIM02060.1"/>
    <property type="molecule type" value="Genomic_DNA"/>
</dbReference>
<evidence type="ECO:0000313" key="2">
    <source>
        <dbReference type="EMBL" id="GIM02060.1"/>
    </source>
</evidence>
<feature type="compositionally biased region" description="Basic and acidic residues" evidence="1">
    <location>
        <begin position="44"/>
        <end position="74"/>
    </location>
</feature>
<name>A0A8J4G890_9CHLO</name>
<dbReference type="AlphaFoldDB" id="A0A8J4G890"/>
<sequence length="157" mass="16768">MSESITDKLSDAANKGVEQLKKTFAEGHKDQNFGTVMGGGERGGGYDKDRTQTSAGEDAHDLASAAERKTNEGIDQIKEATQETSERADDAYKGVKGLMADESDQIRKAVDDMKARAADTAPGHDTQDPRDTNETGVNAGFEVARDMAEKTEDVLGA</sequence>
<proteinExistence type="predicted"/>
<evidence type="ECO:0000313" key="3">
    <source>
        <dbReference type="Proteomes" id="UP000722791"/>
    </source>
</evidence>
<evidence type="ECO:0000256" key="1">
    <source>
        <dbReference type="SAM" id="MobiDB-lite"/>
    </source>
</evidence>
<gene>
    <name evidence="2" type="ORF">Vretimale_6796</name>
</gene>
<reference evidence="2" key="1">
    <citation type="journal article" date="2021" name="Proc. Natl. Acad. Sci. U.S.A.">
        <title>Three genomes in the algal genus Volvox reveal the fate of a haploid sex-determining region after a transition to homothallism.</title>
        <authorList>
            <person name="Yamamoto K."/>
            <person name="Hamaji T."/>
            <person name="Kawai-Toyooka H."/>
            <person name="Matsuzaki R."/>
            <person name="Takahashi F."/>
            <person name="Nishimura Y."/>
            <person name="Kawachi M."/>
            <person name="Noguchi H."/>
            <person name="Minakuchi Y."/>
            <person name="Umen J.G."/>
            <person name="Toyoda A."/>
            <person name="Nozaki H."/>
        </authorList>
    </citation>
    <scope>NUCLEOTIDE SEQUENCE</scope>
    <source>
        <strain evidence="2">NIES-3785</strain>
    </source>
</reference>
<feature type="region of interest" description="Disordered" evidence="1">
    <location>
        <begin position="111"/>
        <end position="157"/>
    </location>
</feature>
<accession>A0A8J4G890</accession>
<protein>
    <submittedName>
        <fullName evidence="2">Uncharacterized protein</fullName>
    </submittedName>
</protein>